<sequence>MVAIGEGNFGCVYKAKCRNKDVVVKVLRGNPMDVKTWKSFVDEVFIMSTRLHPNICLFMGACSQPGSYFIIQEYMEGGDVEKALRNSDIPMSLYRRMQIAYEASLGIDWLHRSNLIHRDIKTSNLLIDSHGTVKVCDFGLSVVVPSQSMMRDTDFARGTPLYMAPEVMEFQAFNEKADVYSFGIVLWELLTRKDPFSHHSDYETFKHSICEKHERPIIPQGTEPSISKLIQSCWSANPQSRPSFDVITKSLQHILVDVAVSDPIGRKLWKTYFIERDFKEKVSWPIFKKALIETLHLPMMDIEFTDSLEENLKCLHAVLVVQQSIPESEQHKEDVVTLQNWGKTLLWFGPIGDPQTTAPNLTFLHDINQILKETWFHGDIDTKRADELLTSKPSGTFLIRFSSSTEGWFTLSQINDKLIQHFRVSHSPGQPYVLDKILYSSLYDLVSQRGLTQPCTGSKYERLFDESKVSIYDNVDMNYKRK</sequence>
<dbReference type="PROSITE" id="PS50001">
    <property type="entry name" value="SH2"/>
    <property type="match status" value="1"/>
</dbReference>
<dbReference type="InterPro" id="IPR000719">
    <property type="entry name" value="Prot_kinase_dom"/>
</dbReference>
<keyword evidence="4" id="KW-0418">Kinase</keyword>
<evidence type="ECO:0000256" key="9">
    <source>
        <dbReference type="PROSITE-ProRule" id="PRU10141"/>
    </source>
</evidence>
<dbReference type="PANTHER" id="PTHR44329">
    <property type="entry name" value="SERINE/THREONINE-PROTEIN KINASE TNNI3K-RELATED"/>
    <property type="match status" value="1"/>
</dbReference>
<dbReference type="Pfam" id="PF00017">
    <property type="entry name" value="SH2"/>
    <property type="match status" value="1"/>
</dbReference>
<dbReference type="PROSITE" id="PS00108">
    <property type="entry name" value="PROTEIN_KINASE_ST"/>
    <property type="match status" value="1"/>
</dbReference>
<evidence type="ECO:0000256" key="1">
    <source>
        <dbReference type="ARBA" id="ARBA00022527"/>
    </source>
</evidence>
<keyword evidence="6" id="KW-0829">Tyrosine-protein kinase</keyword>
<reference evidence="13" key="1">
    <citation type="journal article" date="2020" name="J. Eukaryot. Microbiol.">
        <title>De novo Sequencing, Assembly and Annotation of the Transcriptome for the Free-Living Testate Amoeba Arcella intermedia.</title>
        <authorList>
            <person name="Ribeiro G.M."/>
            <person name="Porfirio-Sousa A.L."/>
            <person name="Maurer-Alcala X.X."/>
            <person name="Katz L.A."/>
            <person name="Lahr D.J.G."/>
        </authorList>
    </citation>
    <scope>NUCLEOTIDE SEQUENCE</scope>
</reference>
<keyword evidence="2" id="KW-0808">Transferase</keyword>
<name>A0A6B2L2S5_9EUKA</name>
<comment type="function">
    <text evidence="7">Required for proper chemotaxis and phagocytosis; proper spatiotemporal control of F-actin levels in chemotaxing cells. Negative regulator of the PI3K (phosphatidylinositol 3 kinase) pathway. Predominantly phosphorylates serines and threonines and tyrosines at a lower level.</text>
</comment>
<dbReference type="PROSITE" id="PS00107">
    <property type="entry name" value="PROTEIN_KINASE_ATP"/>
    <property type="match status" value="1"/>
</dbReference>
<keyword evidence="1 10" id="KW-0723">Serine/threonine-protein kinase</keyword>
<dbReference type="EMBL" id="GIBP01002189">
    <property type="protein sequence ID" value="NDV31158.1"/>
    <property type="molecule type" value="Transcribed_RNA"/>
</dbReference>
<feature type="domain" description="Protein kinase" evidence="12">
    <location>
        <begin position="1"/>
        <end position="256"/>
    </location>
</feature>
<dbReference type="Gene3D" id="3.30.505.10">
    <property type="entry name" value="SH2 domain"/>
    <property type="match status" value="1"/>
</dbReference>
<dbReference type="InterPro" id="IPR036860">
    <property type="entry name" value="SH2_dom_sf"/>
</dbReference>
<evidence type="ECO:0000256" key="5">
    <source>
        <dbReference type="ARBA" id="ARBA00022840"/>
    </source>
</evidence>
<evidence type="ECO:0000259" key="11">
    <source>
        <dbReference type="PROSITE" id="PS50001"/>
    </source>
</evidence>
<dbReference type="PANTHER" id="PTHR44329:SF53">
    <property type="entry name" value="DUAL SPECIFICITY PROTEIN KINASE SHKD"/>
    <property type="match status" value="1"/>
</dbReference>
<dbReference type="SMART" id="SM00252">
    <property type="entry name" value="SH2"/>
    <property type="match status" value="1"/>
</dbReference>
<evidence type="ECO:0000256" key="6">
    <source>
        <dbReference type="ARBA" id="ARBA00023137"/>
    </source>
</evidence>
<dbReference type="Pfam" id="PF07714">
    <property type="entry name" value="PK_Tyr_Ser-Thr"/>
    <property type="match status" value="1"/>
</dbReference>
<dbReference type="SMART" id="SM00220">
    <property type="entry name" value="S_TKc"/>
    <property type="match status" value="1"/>
</dbReference>
<evidence type="ECO:0000256" key="7">
    <source>
        <dbReference type="ARBA" id="ARBA00025089"/>
    </source>
</evidence>
<protein>
    <recommendedName>
        <fullName evidence="14">Non-specific protein-tyrosine kinase</fullName>
    </recommendedName>
</protein>
<dbReference type="SUPFAM" id="SSF55550">
    <property type="entry name" value="SH2 domain"/>
    <property type="match status" value="1"/>
</dbReference>
<dbReference type="Gene3D" id="1.10.510.10">
    <property type="entry name" value="Transferase(Phosphotransferase) domain 1"/>
    <property type="match status" value="1"/>
</dbReference>
<accession>A0A6B2L2S5</accession>
<keyword evidence="8" id="KW-0727">SH2 domain</keyword>
<dbReference type="SUPFAM" id="SSF56112">
    <property type="entry name" value="Protein kinase-like (PK-like)"/>
    <property type="match status" value="1"/>
</dbReference>
<evidence type="ECO:0000259" key="12">
    <source>
        <dbReference type="PROSITE" id="PS50011"/>
    </source>
</evidence>
<dbReference type="CDD" id="cd13999">
    <property type="entry name" value="STKc_MAP3K-like"/>
    <property type="match status" value="1"/>
</dbReference>
<dbReference type="Gene3D" id="3.30.200.20">
    <property type="entry name" value="Phosphorylase Kinase, domain 1"/>
    <property type="match status" value="1"/>
</dbReference>
<evidence type="ECO:0000256" key="2">
    <source>
        <dbReference type="ARBA" id="ARBA00022679"/>
    </source>
</evidence>
<evidence type="ECO:0008006" key="14">
    <source>
        <dbReference type="Google" id="ProtNLM"/>
    </source>
</evidence>
<evidence type="ECO:0000256" key="8">
    <source>
        <dbReference type="PROSITE-ProRule" id="PRU00191"/>
    </source>
</evidence>
<evidence type="ECO:0000256" key="10">
    <source>
        <dbReference type="RuleBase" id="RU000304"/>
    </source>
</evidence>
<feature type="binding site" evidence="9">
    <location>
        <position position="25"/>
    </location>
    <ligand>
        <name>ATP</name>
        <dbReference type="ChEBI" id="CHEBI:30616"/>
    </ligand>
</feature>
<dbReference type="PRINTS" id="PR00109">
    <property type="entry name" value="TYRKINASE"/>
</dbReference>
<dbReference type="GO" id="GO:0004713">
    <property type="term" value="F:protein tyrosine kinase activity"/>
    <property type="evidence" value="ECO:0007669"/>
    <property type="project" value="UniProtKB-KW"/>
</dbReference>
<evidence type="ECO:0000256" key="3">
    <source>
        <dbReference type="ARBA" id="ARBA00022741"/>
    </source>
</evidence>
<dbReference type="InterPro" id="IPR017441">
    <property type="entry name" value="Protein_kinase_ATP_BS"/>
</dbReference>
<dbReference type="InterPro" id="IPR011009">
    <property type="entry name" value="Kinase-like_dom_sf"/>
</dbReference>
<dbReference type="GO" id="GO:0004674">
    <property type="term" value="F:protein serine/threonine kinase activity"/>
    <property type="evidence" value="ECO:0007669"/>
    <property type="project" value="UniProtKB-KW"/>
</dbReference>
<dbReference type="InterPro" id="IPR051681">
    <property type="entry name" value="Ser/Thr_Kinases-Pseudokinases"/>
</dbReference>
<keyword evidence="3 9" id="KW-0547">Nucleotide-binding</keyword>
<feature type="domain" description="SH2" evidence="11">
    <location>
        <begin position="375"/>
        <end position="446"/>
    </location>
</feature>
<keyword evidence="5 9" id="KW-0067">ATP-binding</keyword>
<dbReference type="PROSITE" id="PS50011">
    <property type="entry name" value="PROTEIN_KINASE_DOM"/>
    <property type="match status" value="1"/>
</dbReference>
<evidence type="ECO:0000313" key="13">
    <source>
        <dbReference type="EMBL" id="NDV31158.1"/>
    </source>
</evidence>
<evidence type="ECO:0000256" key="4">
    <source>
        <dbReference type="ARBA" id="ARBA00022777"/>
    </source>
</evidence>
<comment type="similarity">
    <text evidence="10">Belongs to the protein kinase superfamily.</text>
</comment>
<dbReference type="InterPro" id="IPR000980">
    <property type="entry name" value="SH2"/>
</dbReference>
<dbReference type="AlphaFoldDB" id="A0A6B2L2S5"/>
<dbReference type="InterPro" id="IPR008271">
    <property type="entry name" value="Ser/Thr_kinase_AS"/>
</dbReference>
<dbReference type="GO" id="GO:0005524">
    <property type="term" value="F:ATP binding"/>
    <property type="evidence" value="ECO:0007669"/>
    <property type="project" value="UniProtKB-UniRule"/>
</dbReference>
<proteinExistence type="inferred from homology"/>
<dbReference type="InterPro" id="IPR001245">
    <property type="entry name" value="Ser-Thr/Tyr_kinase_cat_dom"/>
</dbReference>
<organism evidence="13">
    <name type="scientific">Arcella intermedia</name>
    <dbReference type="NCBI Taxonomy" id="1963864"/>
    <lineage>
        <taxon>Eukaryota</taxon>
        <taxon>Amoebozoa</taxon>
        <taxon>Tubulinea</taxon>
        <taxon>Elardia</taxon>
        <taxon>Arcellinida</taxon>
        <taxon>Sphaerothecina</taxon>
        <taxon>Arcellidae</taxon>
        <taxon>Arcella</taxon>
    </lineage>
</organism>